<evidence type="ECO:0008006" key="10">
    <source>
        <dbReference type="Google" id="ProtNLM"/>
    </source>
</evidence>
<dbReference type="SUPFAM" id="SSF48264">
    <property type="entry name" value="Cytochrome P450"/>
    <property type="match status" value="1"/>
</dbReference>
<dbReference type="AlphaFoldDB" id="A0A8W7Q5C3"/>
<keyword evidence="3" id="KW-0479">Metal-binding</keyword>
<keyword evidence="5" id="KW-0408">Iron</keyword>
<evidence type="ECO:0000256" key="4">
    <source>
        <dbReference type="ARBA" id="ARBA00023002"/>
    </source>
</evidence>
<comment type="cofactor">
    <cofactor evidence="1">
        <name>heme</name>
        <dbReference type="ChEBI" id="CHEBI:30413"/>
    </cofactor>
</comment>
<name>A0A8W7Q5C3_ANOCL</name>
<evidence type="ECO:0000313" key="9">
    <source>
        <dbReference type="EnsemblMetazoa" id="ACOM043250-PA.1"/>
    </source>
</evidence>
<feature type="region of interest" description="Disordered" evidence="7">
    <location>
        <begin position="239"/>
        <end position="259"/>
    </location>
</feature>
<dbReference type="VEuPathDB" id="VectorBase:ACON2_029803"/>
<comment type="similarity">
    <text evidence="2">Belongs to the cytochrome P450 family.</text>
</comment>
<dbReference type="PANTHER" id="PTHR24303">
    <property type="entry name" value="HEME-BINDING MONOOXYGENASE FAMILY"/>
    <property type="match status" value="1"/>
</dbReference>
<dbReference type="InterPro" id="IPR001128">
    <property type="entry name" value="Cyt_P450"/>
</dbReference>
<dbReference type="GO" id="GO:0004497">
    <property type="term" value="F:monooxygenase activity"/>
    <property type="evidence" value="ECO:0007669"/>
    <property type="project" value="UniProtKB-KW"/>
</dbReference>
<feature type="compositionally biased region" description="Basic and acidic residues" evidence="7">
    <location>
        <begin position="239"/>
        <end position="252"/>
    </location>
</feature>
<dbReference type="Pfam" id="PF00067">
    <property type="entry name" value="p450"/>
    <property type="match status" value="1"/>
</dbReference>
<organism evidence="9">
    <name type="scientific">Anopheles coluzzii</name>
    <name type="common">African malaria mosquito</name>
    <dbReference type="NCBI Taxonomy" id="1518534"/>
    <lineage>
        <taxon>Eukaryota</taxon>
        <taxon>Metazoa</taxon>
        <taxon>Ecdysozoa</taxon>
        <taxon>Arthropoda</taxon>
        <taxon>Hexapoda</taxon>
        <taxon>Insecta</taxon>
        <taxon>Pterygota</taxon>
        <taxon>Neoptera</taxon>
        <taxon>Endopterygota</taxon>
        <taxon>Diptera</taxon>
        <taxon>Nematocera</taxon>
        <taxon>Culicoidea</taxon>
        <taxon>Culicidae</taxon>
        <taxon>Anophelinae</taxon>
        <taxon>Anopheles</taxon>
    </lineage>
</organism>
<dbReference type="Proteomes" id="UP000075882">
    <property type="component" value="Unassembled WGS sequence"/>
</dbReference>
<feature type="transmembrane region" description="Helical" evidence="8">
    <location>
        <begin position="60"/>
        <end position="81"/>
    </location>
</feature>
<keyword evidence="6" id="KW-0503">Monooxygenase</keyword>
<dbReference type="GO" id="GO:0005506">
    <property type="term" value="F:iron ion binding"/>
    <property type="evidence" value="ECO:0007669"/>
    <property type="project" value="InterPro"/>
</dbReference>
<keyword evidence="8" id="KW-0812">Transmembrane</keyword>
<evidence type="ECO:0000256" key="7">
    <source>
        <dbReference type="SAM" id="MobiDB-lite"/>
    </source>
</evidence>
<evidence type="ECO:0000256" key="5">
    <source>
        <dbReference type="ARBA" id="ARBA00023004"/>
    </source>
</evidence>
<evidence type="ECO:0000256" key="8">
    <source>
        <dbReference type="SAM" id="Phobius"/>
    </source>
</evidence>
<evidence type="ECO:0000256" key="6">
    <source>
        <dbReference type="ARBA" id="ARBA00023033"/>
    </source>
</evidence>
<evidence type="ECO:0000256" key="1">
    <source>
        <dbReference type="ARBA" id="ARBA00001971"/>
    </source>
</evidence>
<evidence type="ECO:0000256" key="2">
    <source>
        <dbReference type="ARBA" id="ARBA00010617"/>
    </source>
</evidence>
<dbReference type="Gene3D" id="1.10.630.10">
    <property type="entry name" value="Cytochrome P450"/>
    <property type="match status" value="1"/>
</dbReference>
<protein>
    <recommendedName>
        <fullName evidence="10">Cytochrome P450</fullName>
    </recommendedName>
</protein>
<dbReference type="GO" id="GO:0016705">
    <property type="term" value="F:oxidoreductase activity, acting on paired donors, with incorporation or reduction of molecular oxygen"/>
    <property type="evidence" value="ECO:0007669"/>
    <property type="project" value="InterPro"/>
</dbReference>
<keyword evidence="8" id="KW-0472">Membrane</keyword>
<accession>A0A8W7Q5C3</accession>
<evidence type="ECO:0000256" key="3">
    <source>
        <dbReference type="ARBA" id="ARBA00022723"/>
    </source>
</evidence>
<dbReference type="GO" id="GO:0020037">
    <property type="term" value="F:heme binding"/>
    <property type="evidence" value="ECO:0007669"/>
    <property type="project" value="InterPro"/>
</dbReference>
<dbReference type="EnsemblMetazoa" id="ACOM043250-RA">
    <property type="protein sequence ID" value="ACOM043250-PA.1"/>
    <property type="gene ID" value="ACOM043250"/>
</dbReference>
<keyword evidence="4" id="KW-0560">Oxidoreductase</keyword>
<proteinExistence type="inferred from homology"/>
<reference evidence="9" key="1">
    <citation type="submission" date="2022-08" db="UniProtKB">
        <authorList>
            <consortium name="EnsemblMetazoa"/>
        </authorList>
    </citation>
    <scope>IDENTIFICATION</scope>
</reference>
<keyword evidence="8" id="KW-1133">Transmembrane helix</keyword>
<sequence>MRSARITLRTVIEPKRCTNCILRTKMVSIFKHPQVLAFTSELKCILNKQRQSFERASRTILTMITLTLAALALILLVAFLVKELWRPANYPPGPRWLPIVGNTPLIRRMASQHGGLLANVFDKLSESYQSSVIGLKLGRERVVVGLEYDEVKDILCNEAFQGRPDNFFIRLRTLGTRLGITCTDGSFWNEQRSFVTRHLRQVGYGRQAMHEQIQFFSDRTVGRVGHPCGATALARIDPRAQRHQRAVDDRDWLSSGPRR</sequence>
<dbReference type="PANTHER" id="PTHR24303:SF13">
    <property type="entry name" value="CYTOCHROME P450 303A1-RELATED"/>
    <property type="match status" value="1"/>
</dbReference>
<dbReference type="InterPro" id="IPR036396">
    <property type="entry name" value="Cyt_P450_sf"/>
</dbReference>